<accession>A0A2P8FQV2</accession>
<dbReference type="OrthoDB" id="9870387at2"/>
<dbReference type="AlphaFoldDB" id="A0A2P8FQV2"/>
<evidence type="ECO:0000313" key="1">
    <source>
        <dbReference type="EMBL" id="PSL24035.1"/>
    </source>
</evidence>
<keyword evidence="2" id="KW-1185">Reference proteome</keyword>
<dbReference type="EMBL" id="PYGK01000016">
    <property type="protein sequence ID" value="PSL24035.1"/>
    <property type="molecule type" value="Genomic_DNA"/>
</dbReference>
<reference evidence="1 2" key="1">
    <citation type="submission" date="2018-03" db="EMBL/GenBank/DDBJ databases">
        <title>Genomic Encyclopedia of Archaeal and Bacterial Type Strains, Phase II (KMG-II): from individual species to whole genera.</title>
        <authorList>
            <person name="Goeker M."/>
        </authorList>
    </citation>
    <scope>NUCLEOTIDE SEQUENCE [LARGE SCALE GENOMIC DNA]</scope>
    <source>
        <strain evidence="1 2">DSM 18107</strain>
    </source>
</reference>
<comment type="caution">
    <text evidence="1">The sequence shown here is derived from an EMBL/GenBank/DDBJ whole genome shotgun (WGS) entry which is preliminary data.</text>
</comment>
<sequence>MSKKSRIKQLAVSKESRSVDNTHGSNLWTYNHFRTSILTSLLNDLIDLENDGLNEDICKVVRRSLEYFINASTNVPKGGFLSGGPLYLEIETFARTYKEWNDVDGKLPENVKQRREYLKKLRKQRQAITNKVRRLQFEIENNLDQKILADSYRAIGEIIGLVPNIFKNLTASYHTYMKAIAA</sequence>
<proteinExistence type="predicted"/>
<organism evidence="1 2">
    <name type="scientific">Chitinophaga ginsengisoli</name>
    <dbReference type="NCBI Taxonomy" id="363837"/>
    <lineage>
        <taxon>Bacteria</taxon>
        <taxon>Pseudomonadati</taxon>
        <taxon>Bacteroidota</taxon>
        <taxon>Chitinophagia</taxon>
        <taxon>Chitinophagales</taxon>
        <taxon>Chitinophagaceae</taxon>
        <taxon>Chitinophaga</taxon>
    </lineage>
</organism>
<name>A0A2P8FQV2_9BACT</name>
<gene>
    <name evidence="1" type="ORF">CLV42_11621</name>
</gene>
<evidence type="ECO:0000313" key="2">
    <source>
        <dbReference type="Proteomes" id="UP000240978"/>
    </source>
</evidence>
<dbReference type="Proteomes" id="UP000240978">
    <property type="component" value="Unassembled WGS sequence"/>
</dbReference>
<dbReference type="RefSeq" id="WP_106605124.1">
    <property type="nucleotide sequence ID" value="NZ_PYGK01000016.1"/>
</dbReference>
<protein>
    <submittedName>
        <fullName evidence="1">Uncharacterized protein</fullName>
    </submittedName>
</protein>